<dbReference type="Proteomes" id="UP000612362">
    <property type="component" value="Unassembled WGS sequence"/>
</dbReference>
<dbReference type="GO" id="GO:0050660">
    <property type="term" value="F:flavin adenine dinucleotide binding"/>
    <property type="evidence" value="ECO:0007669"/>
    <property type="project" value="TreeGrafter"/>
</dbReference>
<feature type="domain" description="FAD/NAD(P)-binding" evidence="5">
    <location>
        <begin position="3"/>
        <end position="114"/>
    </location>
</feature>
<evidence type="ECO:0000256" key="3">
    <source>
        <dbReference type="ARBA" id="ARBA00022827"/>
    </source>
</evidence>
<protein>
    <submittedName>
        <fullName evidence="6">Uncharacterized protein</fullName>
    </submittedName>
</protein>
<name>A0A8J3HYW0_9CHLR</name>
<accession>A0A8J3HYW0</accession>
<evidence type="ECO:0000256" key="2">
    <source>
        <dbReference type="ARBA" id="ARBA00022630"/>
    </source>
</evidence>
<gene>
    <name evidence="6" type="ORF">KSX_17010</name>
</gene>
<evidence type="ECO:0000313" key="7">
    <source>
        <dbReference type="Proteomes" id="UP000612362"/>
    </source>
</evidence>
<dbReference type="Pfam" id="PF02852">
    <property type="entry name" value="Pyr_redox_dim"/>
    <property type="match status" value="1"/>
</dbReference>
<evidence type="ECO:0000259" key="4">
    <source>
        <dbReference type="Pfam" id="PF02852"/>
    </source>
</evidence>
<comment type="cofactor">
    <cofactor evidence="1">
        <name>FAD</name>
        <dbReference type="ChEBI" id="CHEBI:57692"/>
    </cofactor>
</comment>
<dbReference type="PRINTS" id="PR00411">
    <property type="entry name" value="PNDRDTASEI"/>
</dbReference>
<dbReference type="InterPro" id="IPR016156">
    <property type="entry name" value="FAD/NAD-linked_Rdtase_dimer_sf"/>
</dbReference>
<sequence>MRLGVRVTLYTPTERLFDHGEPVLQRLLQAGLRKLGVQVKSKVKPADIEKRPLLLSAGVTPRVADLHLENARVRLNDSGGIAVDSMLKASTERIYAIGDCTGTSALASVAMKQGKIAAEVLSGQRVQFAPLVIPSVVHTMPEFATVGLTLEEAVQAGYTTKSARFPFAANGRALTLASDTGSALVVANSDDVLLGRR</sequence>
<dbReference type="PANTHER" id="PTHR43014:SF4">
    <property type="entry name" value="PYRIDINE NUCLEOTIDE-DISULFIDE OXIDOREDUCTASE RCLA-RELATED"/>
    <property type="match status" value="1"/>
</dbReference>
<dbReference type="Gene3D" id="3.30.390.30">
    <property type="match status" value="1"/>
</dbReference>
<evidence type="ECO:0000259" key="5">
    <source>
        <dbReference type="Pfam" id="PF07992"/>
    </source>
</evidence>
<dbReference type="GO" id="GO:0003955">
    <property type="term" value="F:NAD(P)H dehydrogenase (quinone) activity"/>
    <property type="evidence" value="ECO:0007669"/>
    <property type="project" value="TreeGrafter"/>
</dbReference>
<comment type="caution">
    <text evidence="6">The sequence shown here is derived from an EMBL/GenBank/DDBJ whole genome shotgun (WGS) entry which is preliminary data.</text>
</comment>
<feature type="domain" description="Pyridine nucleotide-disulphide oxidoreductase dimerisation" evidence="4">
    <location>
        <begin position="133"/>
        <end position="195"/>
    </location>
</feature>
<organism evidence="6 7">
    <name type="scientific">Ktedonospora formicarum</name>
    <dbReference type="NCBI Taxonomy" id="2778364"/>
    <lineage>
        <taxon>Bacteria</taxon>
        <taxon>Bacillati</taxon>
        <taxon>Chloroflexota</taxon>
        <taxon>Ktedonobacteria</taxon>
        <taxon>Ktedonobacterales</taxon>
        <taxon>Ktedonobacteraceae</taxon>
        <taxon>Ktedonospora</taxon>
    </lineage>
</organism>
<dbReference type="PANTHER" id="PTHR43014">
    <property type="entry name" value="MERCURIC REDUCTASE"/>
    <property type="match status" value="1"/>
</dbReference>
<dbReference type="SUPFAM" id="SSF55424">
    <property type="entry name" value="FAD/NAD-linked reductases, dimerisation (C-terminal) domain"/>
    <property type="match status" value="1"/>
</dbReference>
<dbReference type="InterPro" id="IPR023753">
    <property type="entry name" value="FAD/NAD-binding_dom"/>
</dbReference>
<dbReference type="InterPro" id="IPR036188">
    <property type="entry name" value="FAD/NAD-bd_sf"/>
</dbReference>
<keyword evidence="3" id="KW-0274">FAD</keyword>
<reference evidence="6" key="1">
    <citation type="submission" date="2020-10" db="EMBL/GenBank/DDBJ databases">
        <title>Taxonomic study of unclassified bacteria belonging to the class Ktedonobacteria.</title>
        <authorList>
            <person name="Yabe S."/>
            <person name="Wang C.M."/>
            <person name="Zheng Y."/>
            <person name="Sakai Y."/>
            <person name="Cavaletti L."/>
            <person name="Monciardini P."/>
            <person name="Donadio S."/>
        </authorList>
    </citation>
    <scope>NUCLEOTIDE SEQUENCE</scope>
    <source>
        <strain evidence="6">SOSP1-1</strain>
    </source>
</reference>
<dbReference type="Pfam" id="PF07992">
    <property type="entry name" value="Pyr_redox_2"/>
    <property type="match status" value="1"/>
</dbReference>
<dbReference type="Gene3D" id="3.50.50.60">
    <property type="entry name" value="FAD/NAD(P)-binding domain"/>
    <property type="match status" value="2"/>
</dbReference>
<dbReference type="SUPFAM" id="SSF51905">
    <property type="entry name" value="FAD/NAD(P)-binding domain"/>
    <property type="match status" value="1"/>
</dbReference>
<evidence type="ECO:0000256" key="1">
    <source>
        <dbReference type="ARBA" id="ARBA00001974"/>
    </source>
</evidence>
<proteinExistence type="predicted"/>
<dbReference type="InterPro" id="IPR004099">
    <property type="entry name" value="Pyr_nucl-diS_OxRdtase_dimer"/>
</dbReference>
<keyword evidence="7" id="KW-1185">Reference proteome</keyword>
<evidence type="ECO:0000313" key="6">
    <source>
        <dbReference type="EMBL" id="GHO43538.1"/>
    </source>
</evidence>
<keyword evidence="2" id="KW-0285">Flavoprotein</keyword>
<dbReference type="EMBL" id="BNJF01000001">
    <property type="protein sequence ID" value="GHO43538.1"/>
    <property type="molecule type" value="Genomic_DNA"/>
</dbReference>
<dbReference type="AlphaFoldDB" id="A0A8J3HYW0"/>